<dbReference type="RefSeq" id="WP_264716854.1">
    <property type="nucleotide sequence ID" value="NZ_JAPDNT010000059.1"/>
</dbReference>
<sequence>MHEATKAAVVTRLRRIEGQVGGLLRMVDEDRYCVDVLTQINAVRAALHKVEEQILRDHVSHCVAEAFMSGDVNEQRHKVDELVATVARMTR</sequence>
<dbReference type="Gene3D" id="1.20.58.1000">
    <property type="entry name" value="Metal-sensitive repressor, helix protomer"/>
    <property type="match status" value="1"/>
</dbReference>
<accession>A0AA42CGL7</accession>
<reference evidence="2" key="1">
    <citation type="submission" date="2022-09" db="EMBL/GenBank/DDBJ databases">
        <title>Rhodovastum sp. nov. RN2-1 isolated from soil in Seongnam, South Korea.</title>
        <authorList>
            <person name="Le N.T."/>
        </authorList>
    </citation>
    <scope>NUCLEOTIDE SEQUENCE</scope>
    <source>
        <strain evidence="2">RN2-1</strain>
    </source>
</reference>
<gene>
    <name evidence="2" type="ORF">OL599_25325</name>
</gene>
<keyword evidence="3" id="KW-1185">Reference proteome</keyword>
<dbReference type="PANTHER" id="PTHR33677:SF3">
    <property type="entry name" value="COPPER-SENSING TRANSCRIPTIONAL REPRESSOR RICR"/>
    <property type="match status" value="1"/>
</dbReference>
<evidence type="ECO:0000313" key="2">
    <source>
        <dbReference type="EMBL" id="MCW3477874.1"/>
    </source>
</evidence>
<dbReference type="InterPro" id="IPR038390">
    <property type="entry name" value="Metal_Tscrpt_repr_sf"/>
</dbReference>
<dbReference type="GO" id="GO:0046872">
    <property type="term" value="F:metal ion binding"/>
    <property type="evidence" value="ECO:0007669"/>
    <property type="project" value="InterPro"/>
</dbReference>
<comment type="caution">
    <text evidence="2">The sequence shown here is derived from an EMBL/GenBank/DDBJ whole genome shotgun (WGS) entry which is preliminary data.</text>
</comment>
<proteinExistence type="inferred from homology"/>
<organism evidence="2 3">
    <name type="scientific">Limobrevibacterium gyesilva</name>
    <dbReference type="NCBI Taxonomy" id="2991712"/>
    <lineage>
        <taxon>Bacteria</taxon>
        <taxon>Pseudomonadati</taxon>
        <taxon>Pseudomonadota</taxon>
        <taxon>Alphaproteobacteria</taxon>
        <taxon>Acetobacterales</taxon>
        <taxon>Acetobacteraceae</taxon>
        <taxon>Limobrevibacterium</taxon>
    </lineage>
</organism>
<dbReference type="GO" id="GO:0045892">
    <property type="term" value="P:negative regulation of DNA-templated transcription"/>
    <property type="evidence" value="ECO:0007669"/>
    <property type="project" value="UniProtKB-ARBA"/>
</dbReference>
<dbReference type="Pfam" id="PF02583">
    <property type="entry name" value="Trns_repr_metal"/>
    <property type="match status" value="1"/>
</dbReference>
<name>A0AA42CGL7_9PROT</name>
<evidence type="ECO:0000313" key="3">
    <source>
        <dbReference type="Proteomes" id="UP001165679"/>
    </source>
</evidence>
<dbReference type="Proteomes" id="UP001165679">
    <property type="component" value="Unassembled WGS sequence"/>
</dbReference>
<dbReference type="CDD" id="cd10148">
    <property type="entry name" value="CsoR-like_DUF156"/>
    <property type="match status" value="1"/>
</dbReference>
<reference evidence="2" key="2">
    <citation type="submission" date="2022-10" db="EMBL/GenBank/DDBJ databases">
        <authorList>
            <person name="Trinh H.N."/>
        </authorList>
    </citation>
    <scope>NUCLEOTIDE SEQUENCE</scope>
    <source>
        <strain evidence="2">RN2-1</strain>
    </source>
</reference>
<dbReference type="InterPro" id="IPR003735">
    <property type="entry name" value="Metal_Tscrpt_repr"/>
</dbReference>
<dbReference type="EMBL" id="JAPDNT010000059">
    <property type="protein sequence ID" value="MCW3477874.1"/>
    <property type="molecule type" value="Genomic_DNA"/>
</dbReference>
<dbReference type="GO" id="GO:0003677">
    <property type="term" value="F:DNA binding"/>
    <property type="evidence" value="ECO:0007669"/>
    <property type="project" value="InterPro"/>
</dbReference>
<protein>
    <submittedName>
        <fullName evidence="2">Metal-sensitive transcriptional regulator</fullName>
    </submittedName>
</protein>
<dbReference type="AlphaFoldDB" id="A0AA42CGL7"/>
<comment type="similarity">
    <text evidence="1">Belongs to the FrmR/RcnR family.</text>
</comment>
<dbReference type="PANTHER" id="PTHR33677">
    <property type="entry name" value="TRANSCRIPTIONAL REPRESSOR FRMR-RELATED"/>
    <property type="match status" value="1"/>
</dbReference>
<evidence type="ECO:0000256" key="1">
    <source>
        <dbReference type="ARBA" id="ARBA00005260"/>
    </source>
</evidence>